<keyword evidence="4" id="KW-0239">DNA-directed DNA polymerase</keyword>
<dbReference type="InterPro" id="IPR038256">
    <property type="entry name" value="Pol_alpha_znc_sf"/>
</dbReference>
<accession>A0A9Q1GBF2</accession>
<dbReference type="PANTHER" id="PTHR45861">
    <property type="entry name" value="DNA POLYMERASE ALPHA CATALYTIC SUBUNIT"/>
    <property type="match status" value="1"/>
</dbReference>
<dbReference type="InterPro" id="IPR006134">
    <property type="entry name" value="DNA-dir_DNA_pol_B_multi_dom"/>
</dbReference>
<proteinExistence type="predicted"/>
<dbReference type="GO" id="GO:0003697">
    <property type="term" value="F:single-stranded DNA binding"/>
    <property type="evidence" value="ECO:0007669"/>
    <property type="project" value="TreeGrafter"/>
</dbReference>
<dbReference type="GO" id="GO:0006273">
    <property type="term" value="P:lagging strand elongation"/>
    <property type="evidence" value="ECO:0007669"/>
    <property type="project" value="TreeGrafter"/>
</dbReference>
<sequence>MLGREMDLPLDRLRSRDAVAPAAGSVRDAAQAAVAKHQGEMKRRFDKKRGVKATTIQVSDWVRARRPQRENKMASFWSQPLQVTRQLGPATFLLGDGSRWHASRLRRVPTPPGPTMATRLPAAGAAEMDGTVSRPPRPILMHTKDMVQKMNLEVIYGDTDSIMINTNSCNLDEVYKLGNKVKSEVNKLYKLLEIDIDGVFKSLLLLRRKKYAALCVEPAGDGRYTTKQELKGLDIVRRDWCDLAKDCGNYVIGQILSDQSRDAIVENIQRHLIEVGERVVNGDSLASASSRFTRLSLRILRTTLIRRRGDTVSYIICQDGSNLSPSQRAYALEQLEKAGWAVSGHAVLPGPAGSPPVVSRICDPIEGIDAVLIATWLGLDPSQFRAQQQHQREDEVEGVFGAPAQLTDEERYRDCQRFTFTCPECSSDNIYDTVFQGAGTMVEPSLLRCCHVPCVGHPVEHLVQIRNKLLQDIRNHIHRYYSMLPSSPASTTPPLEPCWPHKCLDSCCLSDDFISWAKFCASVSHNFPFLSSCNVTVLPVSKGEVQTLCLCVLPEETGSFLWW</sequence>
<dbReference type="GO" id="GO:0005658">
    <property type="term" value="C:alpha DNA polymerase:primase complex"/>
    <property type="evidence" value="ECO:0007669"/>
    <property type="project" value="TreeGrafter"/>
</dbReference>
<evidence type="ECO:0000256" key="1">
    <source>
        <dbReference type="ARBA" id="ARBA00012417"/>
    </source>
</evidence>
<dbReference type="NCBIfam" id="TIGR00592">
    <property type="entry name" value="pol2"/>
    <property type="match status" value="1"/>
</dbReference>
<evidence type="ECO:0000259" key="5">
    <source>
        <dbReference type="Pfam" id="PF00136"/>
    </source>
</evidence>
<dbReference type="Proteomes" id="UP001152622">
    <property type="component" value="Chromosome 1"/>
</dbReference>
<evidence type="ECO:0000256" key="2">
    <source>
        <dbReference type="ARBA" id="ARBA00022679"/>
    </source>
</evidence>
<dbReference type="PANTHER" id="PTHR45861:SF1">
    <property type="entry name" value="DNA POLYMERASE ALPHA CATALYTIC SUBUNIT"/>
    <property type="match status" value="1"/>
</dbReference>
<dbReference type="InterPro" id="IPR043502">
    <property type="entry name" value="DNA/RNA_pol_sf"/>
</dbReference>
<gene>
    <name evidence="7" type="ORF">SKAU_G00008650</name>
</gene>
<dbReference type="GO" id="GO:0000166">
    <property type="term" value="F:nucleotide binding"/>
    <property type="evidence" value="ECO:0007669"/>
    <property type="project" value="InterPro"/>
</dbReference>
<feature type="domain" description="DNA-directed DNA polymerase family B multifunctional" evidence="5">
    <location>
        <begin position="137"/>
        <end position="337"/>
    </location>
</feature>
<dbReference type="Gene3D" id="3.90.1600.10">
    <property type="entry name" value="Palm domain of DNA polymerase"/>
    <property type="match status" value="1"/>
</dbReference>
<dbReference type="Pfam" id="PF08996">
    <property type="entry name" value="zf-DNA_Pol"/>
    <property type="match status" value="1"/>
</dbReference>
<keyword evidence="8" id="KW-1185">Reference proteome</keyword>
<feature type="domain" description="Zinc finger DNA-directed DNA polymerase family B alpha" evidence="6">
    <location>
        <begin position="405"/>
        <end position="483"/>
    </location>
</feature>
<dbReference type="OrthoDB" id="6755010at2759"/>
<dbReference type="EMBL" id="JAINUF010000001">
    <property type="protein sequence ID" value="KAJ8380087.1"/>
    <property type="molecule type" value="Genomic_DNA"/>
</dbReference>
<evidence type="ECO:0000259" key="6">
    <source>
        <dbReference type="Pfam" id="PF08996"/>
    </source>
</evidence>
<dbReference type="SUPFAM" id="SSF56672">
    <property type="entry name" value="DNA/RNA polymerases"/>
    <property type="match status" value="1"/>
</dbReference>
<dbReference type="AlphaFoldDB" id="A0A9Q1GBF2"/>
<dbReference type="Gene3D" id="1.10.132.60">
    <property type="entry name" value="DNA polymerase family B, C-terminal domain"/>
    <property type="match status" value="2"/>
</dbReference>
<evidence type="ECO:0000313" key="7">
    <source>
        <dbReference type="EMBL" id="KAJ8380087.1"/>
    </source>
</evidence>
<dbReference type="InterPro" id="IPR042087">
    <property type="entry name" value="DNA_pol_B_thumb"/>
</dbReference>
<dbReference type="GO" id="GO:0003887">
    <property type="term" value="F:DNA-directed DNA polymerase activity"/>
    <property type="evidence" value="ECO:0007669"/>
    <property type="project" value="UniProtKB-KW"/>
</dbReference>
<dbReference type="GO" id="GO:0003682">
    <property type="term" value="F:chromatin binding"/>
    <property type="evidence" value="ECO:0007669"/>
    <property type="project" value="TreeGrafter"/>
</dbReference>
<dbReference type="FunFam" id="3.90.1600.10:FF:000022">
    <property type="entry name" value="DNA polymerase"/>
    <property type="match status" value="1"/>
</dbReference>
<evidence type="ECO:0000313" key="8">
    <source>
        <dbReference type="Proteomes" id="UP001152622"/>
    </source>
</evidence>
<name>A0A9Q1GBF2_SYNKA</name>
<comment type="caution">
    <text evidence="7">The sequence shown here is derived from an EMBL/GenBank/DDBJ whole genome shotgun (WGS) entry which is preliminary data.</text>
</comment>
<dbReference type="Gene3D" id="1.10.3200.20">
    <property type="entry name" value="DNA Polymerase alpha, zinc finger"/>
    <property type="match status" value="1"/>
</dbReference>
<keyword evidence="3" id="KW-0548">Nucleotidyltransferase</keyword>
<protein>
    <recommendedName>
        <fullName evidence="1">DNA-directed DNA polymerase</fullName>
        <ecNumber evidence="1">2.7.7.7</ecNumber>
    </recommendedName>
</protein>
<evidence type="ECO:0000256" key="3">
    <source>
        <dbReference type="ARBA" id="ARBA00022695"/>
    </source>
</evidence>
<organism evidence="7 8">
    <name type="scientific">Synaphobranchus kaupii</name>
    <name type="common">Kaup's arrowtooth eel</name>
    <dbReference type="NCBI Taxonomy" id="118154"/>
    <lineage>
        <taxon>Eukaryota</taxon>
        <taxon>Metazoa</taxon>
        <taxon>Chordata</taxon>
        <taxon>Craniata</taxon>
        <taxon>Vertebrata</taxon>
        <taxon>Euteleostomi</taxon>
        <taxon>Actinopterygii</taxon>
        <taxon>Neopterygii</taxon>
        <taxon>Teleostei</taxon>
        <taxon>Anguilliformes</taxon>
        <taxon>Synaphobranchidae</taxon>
        <taxon>Synaphobranchus</taxon>
    </lineage>
</organism>
<dbReference type="GO" id="GO:0003688">
    <property type="term" value="F:DNA replication origin binding"/>
    <property type="evidence" value="ECO:0007669"/>
    <property type="project" value="TreeGrafter"/>
</dbReference>
<dbReference type="GO" id="GO:0006272">
    <property type="term" value="P:leading strand elongation"/>
    <property type="evidence" value="ECO:0007669"/>
    <property type="project" value="TreeGrafter"/>
</dbReference>
<dbReference type="EC" id="2.7.7.7" evidence="1"/>
<reference evidence="7" key="1">
    <citation type="journal article" date="2023" name="Science">
        <title>Genome structures resolve the early diversification of teleost fishes.</title>
        <authorList>
            <person name="Parey E."/>
            <person name="Louis A."/>
            <person name="Montfort J."/>
            <person name="Bouchez O."/>
            <person name="Roques C."/>
            <person name="Iampietro C."/>
            <person name="Lluch J."/>
            <person name="Castinel A."/>
            <person name="Donnadieu C."/>
            <person name="Desvignes T."/>
            <person name="Floi Bucao C."/>
            <person name="Jouanno E."/>
            <person name="Wen M."/>
            <person name="Mejri S."/>
            <person name="Dirks R."/>
            <person name="Jansen H."/>
            <person name="Henkel C."/>
            <person name="Chen W.J."/>
            <person name="Zahm M."/>
            <person name="Cabau C."/>
            <person name="Klopp C."/>
            <person name="Thompson A.W."/>
            <person name="Robinson-Rechavi M."/>
            <person name="Braasch I."/>
            <person name="Lecointre G."/>
            <person name="Bobe J."/>
            <person name="Postlethwait J.H."/>
            <person name="Berthelot C."/>
            <person name="Roest Crollius H."/>
            <person name="Guiguen Y."/>
        </authorList>
    </citation>
    <scope>NUCLEOTIDE SEQUENCE</scope>
    <source>
        <strain evidence="7">WJC10195</strain>
    </source>
</reference>
<dbReference type="PROSITE" id="PS00116">
    <property type="entry name" value="DNA_POLYMERASE_B"/>
    <property type="match status" value="1"/>
</dbReference>
<dbReference type="InterPro" id="IPR015088">
    <property type="entry name" value="Znf_DNA-dir_DNA_pol_B_alpha"/>
</dbReference>
<dbReference type="Pfam" id="PF00136">
    <property type="entry name" value="DNA_pol_B"/>
    <property type="match status" value="1"/>
</dbReference>
<keyword evidence="2" id="KW-0808">Transferase</keyword>
<dbReference type="GO" id="GO:1902975">
    <property type="term" value="P:mitotic DNA replication initiation"/>
    <property type="evidence" value="ECO:0007669"/>
    <property type="project" value="TreeGrafter"/>
</dbReference>
<dbReference type="InterPro" id="IPR023211">
    <property type="entry name" value="DNA_pol_palm_dom_sf"/>
</dbReference>
<dbReference type="InterPro" id="IPR017964">
    <property type="entry name" value="DNA-dir_DNA_pol_B_CS"/>
</dbReference>
<evidence type="ECO:0000256" key="4">
    <source>
        <dbReference type="ARBA" id="ARBA00022932"/>
    </source>
</evidence>